<dbReference type="InterPro" id="IPR000873">
    <property type="entry name" value="AMP-dep_synth/lig_dom"/>
</dbReference>
<dbReference type="SUPFAM" id="SSF52777">
    <property type="entry name" value="CoA-dependent acyltransferases"/>
    <property type="match status" value="1"/>
</dbReference>
<proteinExistence type="predicted"/>
<comment type="caution">
    <text evidence="6">The sequence shown here is derived from an EMBL/GenBank/DDBJ whole genome shotgun (WGS) entry which is preliminary data.</text>
</comment>
<dbReference type="PANTHER" id="PTHR45527">
    <property type="entry name" value="NONRIBOSOMAL PEPTIDE SYNTHETASE"/>
    <property type="match status" value="1"/>
</dbReference>
<feature type="compositionally biased region" description="Basic and acidic residues" evidence="3">
    <location>
        <begin position="1193"/>
        <end position="1203"/>
    </location>
</feature>
<feature type="compositionally biased region" description="Polar residues" evidence="3">
    <location>
        <begin position="1208"/>
        <end position="1222"/>
    </location>
</feature>
<dbReference type="Gene3D" id="3.40.50.12780">
    <property type="entry name" value="N-terminal domain of ligase-like"/>
    <property type="match status" value="1"/>
</dbReference>
<evidence type="ECO:0000313" key="6">
    <source>
        <dbReference type="EMBL" id="KAL1797227.1"/>
    </source>
</evidence>
<feature type="compositionally biased region" description="Basic and acidic residues" evidence="3">
    <location>
        <begin position="1129"/>
        <end position="1159"/>
    </location>
</feature>
<dbReference type="SUPFAM" id="SSF56801">
    <property type="entry name" value="Acetyl-CoA synthetase-like"/>
    <property type="match status" value="1"/>
</dbReference>
<dbReference type="EMBL" id="JBHGVX010000003">
    <property type="protein sequence ID" value="KAL1797227.1"/>
    <property type="molecule type" value="Genomic_DNA"/>
</dbReference>
<keyword evidence="7" id="KW-1185">Reference proteome</keyword>
<dbReference type="Gene3D" id="3.30.559.30">
    <property type="entry name" value="Nonribosomal peptide synthetase, condensation domain"/>
    <property type="match status" value="1"/>
</dbReference>
<sequence>MNRYHNDLDEDPFSSSSPDSNPEEPDTPTRPRRVPFNSNYSLSVPLPMIHESPENSTAALENSSPSRMAPLPTSGINEWKAQMRDLPSVPMLPFATLGFRNPYAVPAFHRFELTTSASLSFDARVPCRNNGLPMVNFGLAALQILLSQLTGTDDFVIGLGRALKGKGDVMPVRFRGDLRHNSSQLLEQTKATMNVSRSYMHESVKTLLSELDISHQTLLHQVTFAWIANANATTQSTNMYFERAQDLVLVVREDHKRNLVVFVGLNDKTYDKEHCKVVADMYVRAMKQLVAGETISIADMDLIDPAERKLSMERGTGVVLEAPFTSILQRLQEVVTATPNEVAVRDEQGGATTYIELLRRAIAMSSDLKCHGVGRGTPVCVIGPPTIDLLSSVIAIWCAGGIYIPIDHHLSVDDNLPITKNDAIEFCVVSSPHLVDYALDLQLGTVFYCGDMVHTEDFDQVEEPLSDDIAVGLHVPSPDGMSKVVMLTHENLQTLVTSTAYYFDDKPVVLQHSNWSSDLALFQILFALASGGTLILTVDSDPADVPKIMVRQKITITIATPSEYSSWFQQPLGMLEHCKSWKFALSTGENMSSYVVRNFARLQNDNLELANLYGSIETTIACCMGFVEYKEYSADKQGKLIPVGRALPNYQIWVGDHLGRALPPAWTGDIWVDGPGVGFGYSGSEDDEDRFQVHPETQLRCFWTGDWGFINDTGELFVVSRCLDQSIAQIHGFHIELGDVSRTIVDQANGRVAEAVVVVKSNNEQDEPQIQAFVVMSEAPNLESRPYLQELLLGLNLPAYMRPTRAVIWKKLPRTSGGRVDRRALMTVSIPDAEIIQVMRPAGPSIIVAGPPAPPPMTFRDRLTQFRILEEKRCELIEELLDKLEKTEARLAQCELDLGSEQNVRRTLQAEIADVTRTMQGQLAESKAKEEALVASQAKRPFVLVLIDADAEGLLFHDKYITRKAQGGESLADELNIRIREYLREQFPEDADSLDIIVRVYANLEGMANYLVRLDKVRNLGQLRAFSTGFCGRITSFDWIDTGVGKEGGAGRKVRENLSFFASNTHLRHTIVACSPVDLPASLLTTIPLEKLTLIESLPLPTSLTTLPIKTAKFHTLFPPPPPSKAAKPSRERGRNDRGLSETDVRRGDREMRRGDERGGGPQLQLMEQEHEGGGSTWLVIQPERSKSQTVSGRDRDRRRAGSEDDTSSLSISIGPDNTVSVDSGRRRRLIG</sequence>
<evidence type="ECO:0000256" key="2">
    <source>
        <dbReference type="ARBA" id="ARBA00022553"/>
    </source>
</evidence>
<dbReference type="InterPro" id="IPR042099">
    <property type="entry name" value="ANL_N_sf"/>
</dbReference>
<protein>
    <submittedName>
        <fullName evidence="6">Uncharacterized protein</fullName>
    </submittedName>
</protein>
<feature type="region of interest" description="Disordered" evidence="3">
    <location>
        <begin position="1"/>
        <end position="69"/>
    </location>
</feature>
<feature type="domain" description="AMP-dependent synthetase/ligase" evidence="4">
    <location>
        <begin position="332"/>
        <end position="681"/>
    </location>
</feature>
<dbReference type="Pfam" id="PF00501">
    <property type="entry name" value="AMP-binding"/>
    <property type="match status" value="1"/>
</dbReference>
<evidence type="ECO:0000259" key="4">
    <source>
        <dbReference type="Pfam" id="PF00501"/>
    </source>
</evidence>
<dbReference type="GeneID" id="96084155"/>
<keyword evidence="1" id="KW-0596">Phosphopantetheine</keyword>
<gene>
    <name evidence="6" type="ORF">ACET3X_003833</name>
</gene>
<dbReference type="Proteomes" id="UP001578633">
    <property type="component" value="Chromosome 3"/>
</dbReference>
<evidence type="ECO:0000256" key="3">
    <source>
        <dbReference type="SAM" id="MobiDB-lite"/>
    </source>
</evidence>
<keyword evidence="2" id="KW-0597">Phosphoprotein</keyword>
<evidence type="ECO:0000259" key="5">
    <source>
        <dbReference type="Pfam" id="PF25540"/>
    </source>
</evidence>
<feature type="compositionally biased region" description="Polar residues" evidence="3">
    <location>
        <begin position="54"/>
        <end position="66"/>
    </location>
</feature>
<dbReference type="Gene3D" id="3.30.300.30">
    <property type="match status" value="1"/>
</dbReference>
<reference evidence="6 7" key="1">
    <citation type="submission" date="2024-09" db="EMBL/GenBank/DDBJ databases">
        <title>T2T genomes of carrot and Alternaria dauci and their utility for understanding host-pathogen interaction during carrot leaf blight disease.</title>
        <authorList>
            <person name="Liu W."/>
            <person name="Xu S."/>
            <person name="Ou C."/>
            <person name="Liu X."/>
            <person name="Zhuang F."/>
            <person name="Deng X.W."/>
        </authorList>
    </citation>
    <scope>NUCLEOTIDE SEQUENCE [LARGE SCALE GENOMIC DNA]</scope>
    <source>
        <strain evidence="6 7">A2016</strain>
    </source>
</reference>
<dbReference type="Pfam" id="PF25540">
    <property type="entry name" value="DUF7923"/>
    <property type="match status" value="1"/>
</dbReference>
<feature type="region of interest" description="Disordered" evidence="3">
    <location>
        <begin position="1114"/>
        <end position="1232"/>
    </location>
</feature>
<dbReference type="RefSeq" id="XP_069307811.1">
    <property type="nucleotide sequence ID" value="XM_069449971.1"/>
</dbReference>
<evidence type="ECO:0000256" key="1">
    <source>
        <dbReference type="ARBA" id="ARBA00022450"/>
    </source>
</evidence>
<dbReference type="InterPro" id="IPR057683">
    <property type="entry name" value="DUF7923"/>
</dbReference>
<feature type="domain" description="DUF7923" evidence="5">
    <location>
        <begin position="937"/>
        <end position="1118"/>
    </location>
</feature>
<dbReference type="PANTHER" id="PTHR45527:SF1">
    <property type="entry name" value="FATTY ACID SYNTHASE"/>
    <property type="match status" value="1"/>
</dbReference>
<organism evidence="6 7">
    <name type="scientific">Alternaria dauci</name>
    <dbReference type="NCBI Taxonomy" id="48095"/>
    <lineage>
        <taxon>Eukaryota</taxon>
        <taxon>Fungi</taxon>
        <taxon>Dikarya</taxon>
        <taxon>Ascomycota</taxon>
        <taxon>Pezizomycotina</taxon>
        <taxon>Dothideomycetes</taxon>
        <taxon>Pleosporomycetidae</taxon>
        <taxon>Pleosporales</taxon>
        <taxon>Pleosporineae</taxon>
        <taxon>Pleosporaceae</taxon>
        <taxon>Alternaria</taxon>
        <taxon>Alternaria sect. Porri</taxon>
    </lineage>
</organism>
<accession>A0ABR3UL90</accession>
<dbReference type="InterPro" id="IPR045851">
    <property type="entry name" value="AMP-bd_C_sf"/>
</dbReference>
<evidence type="ECO:0000313" key="7">
    <source>
        <dbReference type="Proteomes" id="UP001578633"/>
    </source>
</evidence>
<name>A0ABR3UL90_9PLEO</name>